<dbReference type="Proteomes" id="UP000410492">
    <property type="component" value="Unassembled WGS sequence"/>
</dbReference>
<protein>
    <submittedName>
        <fullName evidence="2">Uncharacterized protein</fullName>
    </submittedName>
</protein>
<dbReference type="PANTHER" id="PTHR34239:SF2">
    <property type="entry name" value="TRANSPOSABLE ELEMENT P TRANSPOSASE_THAP9 CONSERVED DOMAIN-CONTAINING PROTEIN"/>
    <property type="match status" value="1"/>
</dbReference>
<feature type="compositionally biased region" description="Polar residues" evidence="1">
    <location>
        <begin position="305"/>
        <end position="317"/>
    </location>
</feature>
<feature type="region of interest" description="Disordered" evidence="1">
    <location>
        <begin position="292"/>
        <end position="377"/>
    </location>
</feature>
<dbReference type="OrthoDB" id="6781122at2759"/>
<feature type="compositionally biased region" description="Polar residues" evidence="1">
    <location>
        <begin position="40"/>
        <end position="62"/>
    </location>
</feature>
<evidence type="ECO:0000313" key="3">
    <source>
        <dbReference type="Proteomes" id="UP000410492"/>
    </source>
</evidence>
<dbReference type="EMBL" id="CAACVG010010226">
    <property type="protein sequence ID" value="VEN55283.1"/>
    <property type="molecule type" value="Genomic_DNA"/>
</dbReference>
<evidence type="ECO:0000256" key="1">
    <source>
        <dbReference type="SAM" id="MobiDB-lite"/>
    </source>
</evidence>
<sequence length="377" mass="43014">MPKHSRKRRRSRSSSRDRENQWLEHRLAKLQRQLDELNNRENQQGVARTISSPCSSHSSYDNLSPRHSVVIETAEVEVHPLPNDTEPNREKESTIHPQEGCQSNELKENSLGSDLLQMLGDEPVISPVHGPPIHEAIVTRWTNVLKNGLDETAKQDLLQKHLAPENFNSLTVPQLNPEVSAALTAQLLRRDERLVHKQQVLAAGISAVAQVLSSMLEEKEGGNNPYIQSLSNAGRLLCHLHYSETITRKELIAINLNKDLKDTLSDAPIDNFLFGEALEDRVKAAKNLEKSSEELKQVRPKVFKQPSQNPLNSSGPAQLQRGARAGQYFKKPHPAYRPYQQHHQKRKTRDPMERKQRDVPRTLSRTQPEKVRRRHHQ</sequence>
<dbReference type="PANTHER" id="PTHR34239">
    <property type="entry name" value="APPLE DOMAIN-CONTAINING PROTEIN"/>
    <property type="match status" value="1"/>
</dbReference>
<feature type="compositionally biased region" description="Basic residues" evidence="1">
    <location>
        <begin position="330"/>
        <end position="348"/>
    </location>
</feature>
<gene>
    <name evidence="2" type="ORF">CALMAC_LOCUS14508</name>
</gene>
<feature type="region of interest" description="Disordered" evidence="1">
    <location>
        <begin position="1"/>
        <end position="22"/>
    </location>
</feature>
<feature type="compositionally biased region" description="Basic residues" evidence="1">
    <location>
        <begin position="1"/>
        <end position="13"/>
    </location>
</feature>
<keyword evidence="3" id="KW-1185">Reference proteome</keyword>
<feature type="compositionally biased region" description="Basic and acidic residues" evidence="1">
    <location>
        <begin position="349"/>
        <end position="360"/>
    </location>
</feature>
<dbReference type="AlphaFoldDB" id="A0A653D5P0"/>
<accession>A0A653D5P0</accession>
<organism evidence="2 3">
    <name type="scientific">Callosobruchus maculatus</name>
    <name type="common">Southern cowpea weevil</name>
    <name type="synonym">Pulse bruchid</name>
    <dbReference type="NCBI Taxonomy" id="64391"/>
    <lineage>
        <taxon>Eukaryota</taxon>
        <taxon>Metazoa</taxon>
        <taxon>Ecdysozoa</taxon>
        <taxon>Arthropoda</taxon>
        <taxon>Hexapoda</taxon>
        <taxon>Insecta</taxon>
        <taxon>Pterygota</taxon>
        <taxon>Neoptera</taxon>
        <taxon>Endopterygota</taxon>
        <taxon>Coleoptera</taxon>
        <taxon>Polyphaga</taxon>
        <taxon>Cucujiformia</taxon>
        <taxon>Chrysomeloidea</taxon>
        <taxon>Chrysomelidae</taxon>
        <taxon>Bruchinae</taxon>
        <taxon>Bruchini</taxon>
        <taxon>Callosobruchus</taxon>
    </lineage>
</organism>
<name>A0A653D5P0_CALMS</name>
<reference evidence="2 3" key="1">
    <citation type="submission" date="2019-01" db="EMBL/GenBank/DDBJ databases">
        <authorList>
            <person name="Sayadi A."/>
        </authorList>
    </citation>
    <scope>NUCLEOTIDE SEQUENCE [LARGE SCALE GENOMIC DNA]</scope>
</reference>
<feature type="region of interest" description="Disordered" evidence="1">
    <location>
        <begin position="76"/>
        <end position="105"/>
    </location>
</feature>
<feature type="region of interest" description="Disordered" evidence="1">
    <location>
        <begin position="35"/>
        <end position="63"/>
    </location>
</feature>
<proteinExistence type="predicted"/>
<evidence type="ECO:0000313" key="2">
    <source>
        <dbReference type="EMBL" id="VEN55283.1"/>
    </source>
</evidence>